<gene>
    <name evidence="1" type="ORF">LZZ85_04225</name>
</gene>
<dbReference type="Gene3D" id="2.60.120.10">
    <property type="entry name" value="Jelly Rolls"/>
    <property type="match status" value="1"/>
</dbReference>
<evidence type="ECO:0008006" key="3">
    <source>
        <dbReference type="Google" id="ProtNLM"/>
    </source>
</evidence>
<dbReference type="InterPro" id="IPR014710">
    <property type="entry name" value="RmlC-like_jellyroll"/>
</dbReference>
<reference evidence="1" key="1">
    <citation type="submission" date="2022-01" db="EMBL/GenBank/DDBJ databases">
        <authorList>
            <person name="Jo J.-H."/>
            <person name="Im W.-T."/>
        </authorList>
    </citation>
    <scope>NUCLEOTIDE SEQUENCE</scope>
    <source>
        <strain evidence="1">NA20</strain>
    </source>
</reference>
<dbReference type="InterPro" id="IPR011051">
    <property type="entry name" value="RmlC_Cupin_sf"/>
</dbReference>
<evidence type="ECO:0000313" key="2">
    <source>
        <dbReference type="Proteomes" id="UP001165367"/>
    </source>
</evidence>
<organism evidence="1 2">
    <name type="scientific">Terrimonas ginsenosidimutans</name>
    <dbReference type="NCBI Taxonomy" id="2908004"/>
    <lineage>
        <taxon>Bacteria</taxon>
        <taxon>Pseudomonadati</taxon>
        <taxon>Bacteroidota</taxon>
        <taxon>Chitinophagia</taxon>
        <taxon>Chitinophagales</taxon>
        <taxon>Chitinophagaceae</taxon>
        <taxon>Terrimonas</taxon>
    </lineage>
</organism>
<evidence type="ECO:0000313" key="1">
    <source>
        <dbReference type="EMBL" id="MCG2613470.1"/>
    </source>
</evidence>
<sequence>MISNKNNTLRVVSTFMVLAFFHLTLIAQQSAKKELRLTPQEIRAVKASGQHAPGSSNLSAVEVIVIYGDPSVEGLYTILLKVAPNTKIPAHLHPDERVGTVVSGTWYFGYGDKFSEAKLKKLPPGSVYTEDKNINHFAMTGKDPVIVALTGYGPSGVTYVNAADDPAGKK</sequence>
<dbReference type="CDD" id="cd06989">
    <property type="entry name" value="cupin_DRT102"/>
    <property type="match status" value="1"/>
</dbReference>
<accession>A0ABS9KME8</accession>
<keyword evidence="2" id="KW-1185">Reference proteome</keyword>
<protein>
    <recommendedName>
        <fullName evidence="3">Cupin domain-containing protein</fullName>
    </recommendedName>
</protein>
<dbReference type="SUPFAM" id="SSF51182">
    <property type="entry name" value="RmlC-like cupins"/>
    <property type="match status" value="1"/>
</dbReference>
<proteinExistence type="predicted"/>
<dbReference type="EMBL" id="JAKLTR010000002">
    <property type="protein sequence ID" value="MCG2613470.1"/>
    <property type="molecule type" value="Genomic_DNA"/>
</dbReference>
<comment type="caution">
    <text evidence="1">The sequence shown here is derived from an EMBL/GenBank/DDBJ whole genome shotgun (WGS) entry which is preliminary data.</text>
</comment>
<dbReference type="Proteomes" id="UP001165367">
    <property type="component" value="Unassembled WGS sequence"/>
</dbReference>
<name>A0ABS9KME8_9BACT</name>
<dbReference type="RefSeq" id="WP_237868698.1">
    <property type="nucleotide sequence ID" value="NZ_JAKLTR010000002.1"/>
</dbReference>